<evidence type="ECO:0000313" key="2">
    <source>
        <dbReference type="Proteomes" id="UP000770661"/>
    </source>
</evidence>
<sequence>MVPATLQSAKGEFVFAEEEATEEEIMAEDENENGVGGGNDTLPDNMDDVLEAEDICSRYSPKEVFHSVIHPCLFKILDEMSAFVEAVLYHLEAAVHTLLPHVDQSPIGKLRVEELFLETRTFMFGTMSAVYSEVRQAWRELIIAYIHNPSSSHHTLAALTHVMGVHVIQTSLHIPNNTNDHDVALVISRELPKIAPNFLGIVIYKLLKRGSNPEAFEEALTDPLRSIIPLVEKIHTELEATINRIRSIGEGKKKEEADAEDDEEEAMEAFWRAALEASHLHLKKWPLLEENFQLIYSNEEYLSEVLLQLISTL</sequence>
<accession>A0A8J4YJ65</accession>
<gene>
    <name evidence="1" type="ORF">GWK47_005986</name>
</gene>
<name>A0A8J4YJ65_CHIOP</name>
<reference evidence="1" key="1">
    <citation type="submission" date="2020-07" db="EMBL/GenBank/DDBJ databases">
        <title>The High-quality genome of the commercially important snow crab, Chionoecetes opilio.</title>
        <authorList>
            <person name="Jeong J.-H."/>
            <person name="Ryu S."/>
        </authorList>
    </citation>
    <scope>NUCLEOTIDE SEQUENCE</scope>
    <source>
        <strain evidence="1">MADBK_172401_WGS</strain>
        <tissue evidence="1">Digestive gland</tissue>
    </source>
</reference>
<keyword evidence="2" id="KW-1185">Reference proteome</keyword>
<protein>
    <submittedName>
        <fullName evidence="1">Uncharacterized protein</fullName>
    </submittedName>
</protein>
<evidence type="ECO:0000313" key="1">
    <source>
        <dbReference type="EMBL" id="KAG0722450.1"/>
    </source>
</evidence>
<dbReference type="Proteomes" id="UP000770661">
    <property type="component" value="Unassembled WGS sequence"/>
</dbReference>
<dbReference type="OrthoDB" id="6340441at2759"/>
<dbReference type="EMBL" id="JACEEZ010009492">
    <property type="protein sequence ID" value="KAG0722450.1"/>
    <property type="molecule type" value="Genomic_DNA"/>
</dbReference>
<dbReference type="AlphaFoldDB" id="A0A8J4YJ65"/>
<organism evidence="1 2">
    <name type="scientific">Chionoecetes opilio</name>
    <name type="common">Atlantic snow crab</name>
    <name type="synonym">Cancer opilio</name>
    <dbReference type="NCBI Taxonomy" id="41210"/>
    <lineage>
        <taxon>Eukaryota</taxon>
        <taxon>Metazoa</taxon>
        <taxon>Ecdysozoa</taxon>
        <taxon>Arthropoda</taxon>
        <taxon>Crustacea</taxon>
        <taxon>Multicrustacea</taxon>
        <taxon>Malacostraca</taxon>
        <taxon>Eumalacostraca</taxon>
        <taxon>Eucarida</taxon>
        <taxon>Decapoda</taxon>
        <taxon>Pleocyemata</taxon>
        <taxon>Brachyura</taxon>
        <taxon>Eubrachyura</taxon>
        <taxon>Majoidea</taxon>
        <taxon>Majidae</taxon>
        <taxon>Chionoecetes</taxon>
    </lineage>
</organism>
<comment type="caution">
    <text evidence="1">The sequence shown here is derived from an EMBL/GenBank/DDBJ whole genome shotgun (WGS) entry which is preliminary data.</text>
</comment>
<proteinExistence type="predicted"/>